<keyword evidence="1" id="KW-1133">Transmembrane helix</keyword>
<dbReference type="AlphaFoldDB" id="A0A0F9QJ60"/>
<feature type="transmembrane region" description="Helical" evidence="1">
    <location>
        <begin position="50"/>
        <end position="67"/>
    </location>
</feature>
<organism evidence="2">
    <name type="scientific">marine sediment metagenome</name>
    <dbReference type="NCBI Taxonomy" id="412755"/>
    <lineage>
        <taxon>unclassified sequences</taxon>
        <taxon>metagenomes</taxon>
        <taxon>ecological metagenomes</taxon>
    </lineage>
</organism>
<protein>
    <submittedName>
        <fullName evidence="2">Uncharacterized protein</fullName>
    </submittedName>
</protein>
<evidence type="ECO:0000313" key="2">
    <source>
        <dbReference type="EMBL" id="KKN44145.1"/>
    </source>
</evidence>
<reference evidence="2" key="1">
    <citation type="journal article" date="2015" name="Nature">
        <title>Complex archaea that bridge the gap between prokaryotes and eukaryotes.</title>
        <authorList>
            <person name="Spang A."/>
            <person name="Saw J.H."/>
            <person name="Jorgensen S.L."/>
            <person name="Zaremba-Niedzwiedzka K."/>
            <person name="Martijn J."/>
            <person name="Lind A.E."/>
            <person name="van Eijk R."/>
            <person name="Schleper C."/>
            <person name="Guy L."/>
            <person name="Ettema T.J."/>
        </authorList>
    </citation>
    <scope>NUCLEOTIDE SEQUENCE</scope>
</reference>
<keyword evidence="1" id="KW-0812">Transmembrane</keyword>
<feature type="transmembrane region" description="Helical" evidence="1">
    <location>
        <begin position="136"/>
        <end position="157"/>
    </location>
</feature>
<accession>A0A0F9QJ60</accession>
<name>A0A0F9QJ60_9ZZZZ</name>
<feature type="transmembrane region" description="Helical" evidence="1">
    <location>
        <begin position="163"/>
        <end position="183"/>
    </location>
</feature>
<gene>
    <name evidence="2" type="ORF">LCGC14_0696010</name>
</gene>
<dbReference type="EMBL" id="LAZR01001467">
    <property type="protein sequence ID" value="KKN44145.1"/>
    <property type="molecule type" value="Genomic_DNA"/>
</dbReference>
<proteinExistence type="predicted"/>
<feature type="transmembrane region" description="Helical" evidence="1">
    <location>
        <begin position="212"/>
        <end position="228"/>
    </location>
</feature>
<feature type="transmembrane region" description="Helical" evidence="1">
    <location>
        <begin position="79"/>
        <end position="100"/>
    </location>
</feature>
<feature type="transmembrane region" description="Helical" evidence="1">
    <location>
        <begin position="190"/>
        <end position="206"/>
    </location>
</feature>
<feature type="transmembrane region" description="Helical" evidence="1">
    <location>
        <begin position="106"/>
        <end position="124"/>
    </location>
</feature>
<comment type="caution">
    <text evidence="2">The sequence shown here is derived from an EMBL/GenBank/DDBJ whole genome shotgun (WGS) entry which is preliminary data.</text>
</comment>
<evidence type="ECO:0000256" key="1">
    <source>
        <dbReference type="SAM" id="Phobius"/>
    </source>
</evidence>
<keyword evidence="1" id="KW-0472">Membrane</keyword>
<feature type="transmembrane region" description="Helical" evidence="1">
    <location>
        <begin position="24"/>
        <end position="44"/>
    </location>
</feature>
<sequence>MGETTQEETTQEEITQEEITGPKIVAFIAVLILCGESVNAFLTYTTSWDIIFGIVSIILAIVIFISLEFIDLSPVKIPYYWWLTLIFGILLIALAFLTTSGFGVTFKPYLGGVLLLTGGIMEILGEKKNIVNSKFVAIVGAGFTLYECINIFILYSFVGVANIINPIVGIIIAVILLIIALDLVDIKIPFNWWVVLTIGFIVFTWVSPLYAGIAGTVIMISFILIILGF</sequence>